<evidence type="ECO:0000256" key="1">
    <source>
        <dbReference type="ARBA" id="ARBA00023002"/>
    </source>
</evidence>
<dbReference type="GO" id="GO:0016491">
    <property type="term" value="F:oxidoreductase activity"/>
    <property type="evidence" value="ECO:0007669"/>
    <property type="project" value="UniProtKB-KW"/>
</dbReference>
<dbReference type="InterPro" id="IPR050523">
    <property type="entry name" value="AKR_Detox_Biosynth"/>
</dbReference>
<feature type="domain" description="NADP-dependent oxidoreductase" evidence="3">
    <location>
        <begin position="13"/>
        <end position="326"/>
    </location>
</feature>
<keyword evidence="1" id="KW-0560">Oxidoreductase</keyword>
<evidence type="ECO:0000256" key="2">
    <source>
        <dbReference type="SAM" id="MobiDB-lite"/>
    </source>
</evidence>
<dbReference type="Pfam" id="PF00248">
    <property type="entry name" value="Aldo_ket_red"/>
    <property type="match status" value="1"/>
</dbReference>
<organism evidence="4">
    <name type="scientific">Micromonas pusilla</name>
    <name type="common">Picoplanktonic green alga</name>
    <name type="synonym">Chromulina pusilla</name>
    <dbReference type="NCBI Taxonomy" id="38833"/>
    <lineage>
        <taxon>Eukaryota</taxon>
        <taxon>Viridiplantae</taxon>
        <taxon>Chlorophyta</taxon>
        <taxon>Mamiellophyceae</taxon>
        <taxon>Mamiellales</taxon>
        <taxon>Mamiellaceae</taxon>
        <taxon>Micromonas</taxon>
    </lineage>
</organism>
<dbReference type="CDD" id="cd19075">
    <property type="entry name" value="AKR_AKR7A1-5"/>
    <property type="match status" value="1"/>
</dbReference>
<feature type="region of interest" description="Disordered" evidence="2">
    <location>
        <begin position="223"/>
        <end position="253"/>
    </location>
</feature>
<dbReference type="EMBL" id="HBEQ01012987">
    <property type="protein sequence ID" value="CAD8523880.1"/>
    <property type="molecule type" value="Transcribed_RNA"/>
</dbReference>
<accession>A0A7S0IJJ0</accession>
<dbReference type="Gene3D" id="3.20.20.100">
    <property type="entry name" value="NADP-dependent oxidoreductase domain"/>
    <property type="match status" value="1"/>
</dbReference>
<sequence length="368" mass="39186">MSASSSAAPVGSVLGTMTFGWRYSSEELTMPKSLELMETFLDAGHVELDTALAYSGGETEKIMGRIFEADPSLMERCTVATKANAWPGGNMTSSAGEGGLAPSELRAQVEASRASLSPYGPIDLLYLHAPDAATEIDETLAELKAMHDEGAFVNLGLSNFPAWEVAYIHGKCAEIGLPPPTTYQGMYNCVTRAVEPELIPALRKLNMRFLAYNPLAGGLLTGKHRGKSSDDSDGAGTKPGAKPGTKPGTKRGRFTENEMYRDRFWNERYFAAVDTVCAACETHGVAHAEAALRWLYSHSRLDGEKGDCVILGASSAAHLEANLAAAGKAANGEALPESVLESIEAAFEVCAPVAPPYSRGHSKIAVRR</sequence>
<dbReference type="PANTHER" id="PTHR43364:SF4">
    <property type="entry name" value="NAD(P)-LINKED OXIDOREDUCTASE SUPERFAMILY PROTEIN"/>
    <property type="match status" value="1"/>
</dbReference>
<dbReference type="InterPro" id="IPR023210">
    <property type="entry name" value="NADP_OxRdtase_dom"/>
</dbReference>
<proteinExistence type="predicted"/>
<name>A0A7S0IJJ0_MICPS</name>
<evidence type="ECO:0000259" key="3">
    <source>
        <dbReference type="Pfam" id="PF00248"/>
    </source>
</evidence>
<dbReference type="AlphaFoldDB" id="A0A7S0IJJ0"/>
<dbReference type="SUPFAM" id="SSF51430">
    <property type="entry name" value="NAD(P)-linked oxidoreductase"/>
    <property type="match status" value="1"/>
</dbReference>
<gene>
    <name evidence="4" type="ORF">MCOM1403_LOCUS10443</name>
</gene>
<reference evidence="4" key="1">
    <citation type="submission" date="2021-01" db="EMBL/GenBank/DDBJ databases">
        <authorList>
            <person name="Corre E."/>
            <person name="Pelletier E."/>
            <person name="Niang G."/>
            <person name="Scheremetjew M."/>
            <person name="Finn R."/>
            <person name="Kale V."/>
            <person name="Holt S."/>
            <person name="Cochrane G."/>
            <person name="Meng A."/>
            <person name="Brown T."/>
            <person name="Cohen L."/>
        </authorList>
    </citation>
    <scope>NUCLEOTIDE SEQUENCE</scope>
    <source>
        <strain evidence="4">CCMP1723</strain>
    </source>
</reference>
<dbReference type="PANTHER" id="PTHR43364">
    <property type="entry name" value="NADH-SPECIFIC METHYLGLYOXAL REDUCTASE-RELATED"/>
    <property type="match status" value="1"/>
</dbReference>
<dbReference type="InterPro" id="IPR036812">
    <property type="entry name" value="NAD(P)_OxRdtase_dom_sf"/>
</dbReference>
<protein>
    <recommendedName>
        <fullName evidence="3">NADP-dependent oxidoreductase domain-containing protein</fullName>
    </recommendedName>
</protein>
<evidence type="ECO:0000313" key="4">
    <source>
        <dbReference type="EMBL" id="CAD8523880.1"/>
    </source>
</evidence>